<dbReference type="InterPro" id="IPR050833">
    <property type="entry name" value="Poly_Biosynth_Transport"/>
</dbReference>
<feature type="transmembrane region" description="Helical" evidence="6">
    <location>
        <begin position="181"/>
        <end position="207"/>
    </location>
</feature>
<feature type="transmembrane region" description="Helical" evidence="6">
    <location>
        <begin position="158"/>
        <end position="175"/>
    </location>
</feature>
<evidence type="ECO:0000256" key="3">
    <source>
        <dbReference type="ARBA" id="ARBA00022692"/>
    </source>
</evidence>
<evidence type="ECO:0000313" key="8">
    <source>
        <dbReference type="Proteomes" id="UP000265801"/>
    </source>
</evidence>
<accession>A0A3A1R060</accession>
<evidence type="ECO:0000256" key="4">
    <source>
        <dbReference type="ARBA" id="ARBA00022989"/>
    </source>
</evidence>
<keyword evidence="5 6" id="KW-0472">Membrane</keyword>
<evidence type="ECO:0000256" key="2">
    <source>
        <dbReference type="ARBA" id="ARBA00022475"/>
    </source>
</evidence>
<keyword evidence="4 6" id="KW-1133">Transmembrane helix</keyword>
<dbReference type="GO" id="GO:0005886">
    <property type="term" value="C:plasma membrane"/>
    <property type="evidence" value="ECO:0007669"/>
    <property type="project" value="UniProtKB-SubCell"/>
</dbReference>
<dbReference type="Proteomes" id="UP000265801">
    <property type="component" value="Unassembled WGS sequence"/>
</dbReference>
<evidence type="ECO:0000256" key="1">
    <source>
        <dbReference type="ARBA" id="ARBA00004651"/>
    </source>
</evidence>
<evidence type="ECO:0000313" key="7">
    <source>
        <dbReference type="EMBL" id="RIW32259.1"/>
    </source>
</evidence>
<dbReference type="Pfam" id="PF01943">
    <property type="entry name" value="Polysacc_synt"/>
    <property type="match status" value="1"/>
</dbReference>
<keyword evidence="8" id="KW-1185">Reference proteome</keyword>
<evidence type="ECO:0000256" key="6">
    <source>
        <dbReference type="SAM" id="Phobius"/>
    </source>
</evidence>
<proteinExistence type="predicted"/>
<feature type="transmembrane region" description="Helical" evidence="6">
    <location>
        <begin position="320"/>
        <end position="339"/>
    </location>
</feature>
<reference evidence="7 8" key="1">
    <citation type="submission" date="2018-09" db="EMBL/GenBank/DDBJ databases">
        <title>Bacillus saliacetes sp. nov., isolated from Thai shrimp paste (Ka-pi).</title>
        <authorList>
            <person name="Daroonpunt R."/>
            <person name="Tanasupawat S."/>
            <person name="Yiamsombut S."/>
        </authorList>
    </citation>
    <scope>NUCLEOTIDE SEQUENCE [LARGE SCALE GENOMIC DNA]</scope>
    <source>
        <strain evidence="7 8">SKP7-4</strain>
    </source>
</reference>
<keyword evidence="2" id="KW-1003">Cell membrane</keyword>
<feature type="transmembrane region" description="Helical" evidence="6">
    <location>
        <begin position="49"/>
        <end position="70"/>
    </location>
</feature>
<keyword evidence="3 6" id="KW-0812">Transmembrane</keyword>
<feature type="transmembrane region" description="Helical" evidence="6">
    <location>
        <begin position="91"/>
        <end position="113"/>
    </location>
</feature>
<dbReference type="AlphaFoldDB" id="A0A3A1R060"/>
<dbReference type="OrthoDB" id="9775950at2"/>
<dbReference type="PANTHER" id="PTHR30250">
    <property type="entry name" value="PST FAMILY PREDICTED COLANIC ACID TRANSPORTER"/>
    <property type="match status" value="1"/>
</dbReference>
<feature type="transmembrane region" description="Helical" evidence="6">
    <location>
        <begin position="228"/>
        <end position="254"/>
    </location>
</feature>
<evidence type="ECO:0000256" key="5">
    <source>
        <dbReference type="ARBA" id="ARBA00023136"/>
    </source>
</evidence>
<name>A0A3A1R060_9BACI</name>
<comment type="subcellular location">
    <subcellularLocation>
        <location evidence="1">Cell membrane</location>
        <topology evidence="1">Multi-pass membrane protein</topology>
    </subcellularLocation>
</comment>
<feature type="transmembrane region" description="Helical" evidence="6">
    <location>
        <begin position="12"/>
        <end position="37"/>
    </location>
</feature>
<gene>
    <name evidence="7" type="ORF">D3H55_13365</name>
</gene>
<feature type="transmembrane region" description="Helical" evidence="6">
    <location>
        <begin position="125"/>
        <end position="146"/>
    </location>
</feature>
<dbReference type="InterPro" id="IPR002797">
    <property type="entry name" value="Polysacc_synth"/>
</dbReference>
<sequence length="449" mass="50538">MYLFRRLKNMKLFIRGISFLIITAFFGECLEFVINMILARELGEHGMGIYMSILPSIFLIAIIASLELPVSLSKFIAEKEVVYHRNILSQVWKLTIVFTCIFLLAATALYSVFPFLAEYHPGVRWLTLLLIPIISFSSIARGYFMGVHHMGKIAAANFLRKIAQLILLVIVYQLFSFEVNIAIIIALCTFIASEGVVFLYFMQAYVLSVRSFKKTSSKPADKTEVGRALLSVSFPTTVLRIFHAVTHAIQPFLIKAALLHAGMTEISATEHFGVLAGIALTIGFFPAFIAHSLLIALIPIVSEKVSKNDIKGIHSILRQVVWITLGYGTPAVLVFYFWGEELTNIFFHSTSASYYLKLLWPYFFFHFFVMPLQAFMIGFGLIKDALYHTIWATVVSFSLIYFLGSLPQFGMAGVLIGMNTGAVLLTLLHYNTVCSRLGLTFWFKSAVRM</sequence>
<organism evidence="7 8">
    <name type="scientific">Bacillus salacetis</name>
    <dbReference type="NCBI Taxonomy" id="2315464"/>
    <lineage>
        <taxon>Bacteria</taxon>
        <taxon>Bacillati</taxon>
        <taxon>Bacillota</taxon>
        <taxon>Bacilli</taxon>
        <taxon>Bacillales</taxon>
        <taxon>Bacillaceae</taxon>
        <taxon>Bacillus</taxon>
    </lineage>
</organism>
<dbReference type="EMBL" id="QXIR01000018">
    <property type="protein sequence ID" value="RIW32259.1"/>
    <property type="molecule type" value="Genomic_DNA"/>
</dbReference>
<feature type="transmembrane region" description="Helical" evidence="6">
    <location>
        <begin position="359"/>
        <end position="378"/>
    </location>
</feature>
<comment type="caution">
    <text evidence="7">The sequence shown here is derived from an EMBL/GenBank/DDBJ whole genome shotgun (WGS) entry which is preliminary data.</text>
</comment>
<protein>
    <submittedName>
        <fullName evidence="7">Multidrug transporter MatE</fullName>
    </submittedName>
</protein>
<feature type="transmembrane region" description="Helical" evidence="6">
    <location>
        <begin position="274"/>
        <end position="300"/>
    </location>
</feature>
<dbReference type="PANTHER" id="PTHR30250:SF24">
    <property type="entry name" value="STAGE V SPORULATION PROTEIN B"/>
    <property type="match status" value="1"/>
</dbReference>